<evidence type="ECO:0000313" key="12">
    <source>
        <dbReference type="Proteomes" id="UP000009376"/>
    </source>
</evidence>
<dbReference type="EC" id="2.3.1.234" evidence="2"/>
<comment type="catalytic activity">
    <reaction evidence="9">
        <text>L-threonylcarbamoyladenylate + adenosine(37) in tRNA = N(6)-L-threonylcarbamoyladenosine(37) in tRNA + AMP + H(+)</text>
        <dbReference type="Rhea" id="RHEA:37059"/>
        <dbReference type="Rhea" id="RHEA-COMP:10162"/>
        <dbReference type="Rhea" id="RHEA-COMP:10163"/>
        <dbReference type="ChEBI" id="CHEBI:15378"/>
        <dbReference type="ChEBI" id="CHEBI:73682"/>
        <dbReference type="ChEBI" id="CHEBI:74411"/>
        <dbReference type="ChEBI" id="CHEBI:74418"/>
        <dbReference type="ChEBI" id="CHEBI:456215"/>
        <dbReference type="EC" id="2.3.1.234"/>
    </reaction>
</comment>
<dbReference type="SUPFAM" id="SSF53067">
    <property type="entry name" value="Actin-like ATPase domain"/>
    <property type="match status" value="1"/>
</dbReference>
<evidence type="ECO:0000256" key="5">
    <source>
        <dbReference type="ARBA" id="ARBA00022694"/>
    </source>
</evidence>
<accession>D6GUI0</accession>
<organism evidence="11 12">
    <name type="scientific">Candidatus Parvarchaeum acidophilus ARMAN-5</name>
    <dbReference type="NCBI Taxonomy" id="662762"/>
    <lineage>
        <taxon>Archaea</taxon>
        <taxon>Candidatus Parvarchaeota</taxon>
        <taxon>Candidatus Parvarchaeum</taxon>
    </lineage>
</organism>
<evidence type="ECO:0000256" key="2">
    <source>
        <dbReference type="ARBA" id="ARBA00012156"/>
    </source>
</evidence>
<evidence type="ECO:0000256" key="8">
    <source>
        <dbReference type="ARBA" id="ARBA00023315"/>
    </source>
</evidence>
<evidence type="ECO:0000313" key="11">
    <source>
        <dbReference type="EMBL" id="EFD93108.1"/>
    </source>
</evidence>
<dbReference type="FunFam" id="3.30.420.40:FF:000038">
    <property type="entry name" value="Probable tRNA N6-adenosine threonylcarbamoyltransferase"/>
    <property type="match status" value="1"/>
</dbReference>
<keyword evidence="6" id="KW-0479">Metal-binding</keyword>
<keyword evidence="4" id="KW-0808">Transferase</keyword>
<name>D6GUI0_PARA5</name>
<dbReference type="GO" id="GO:0070525">
    <property type="term" value="P:tRNA threonylcarbamoyladenosine metabolic process"/>
    <property type="evidence" value="ECO:0007669"/>
    <property type="project" value="UniProtKB-ARBA"/>
</dbReference>
<sequence>MKLKDNDLLAFSQGPGIIPALKVGYQLSTFLSKKYKKKLIGVNHCIAHLEIARLYTGMNDPVMLYVSGGNTQVITYYNKSYIVFGETQDIGVGNLLDKTGRRMGIPFPAGPEIEKLAMKSKKYIELPYSIKGMDVSFSGLETFVSKLIGKEKNEDIAFSLQETVFSMLIEASERAMAYCTKNSLVITGGVAANKRINEMGKIMCRDRKAKFSPIPIEFAGDNGAMIAYTGYLMRNYKQEDLEIRPRFRTDTVEINYR</sequence>
<feature type="domain" description="Gcp-like" evidence="10">
    <location>
        <begin position="2"/>
        <end position="228"/>
    </location>
</feature>
<evidence type="ECO:0000259" key="10">
    <source>
        <dbReference type="Pfam" id="PF00814"/>
    </source>
</evidence>
<dbReference type="InterPro" id="IPR017861">
    <property type="entry name" value="KAE1/TsaD"/>
</dbReference>
<dbReference type="GO" id="GO:0005737">
    <property type="term" value="C:cytoplasm"/>
    <property type="evidence" value="ECO:0007669"/>
    <property type="project" value="UniProtKB-SubCell"/>
</dbReference>
<dbReference type="PANTHER" id="PTHR11735">
    <property type="entry name" value="TRNA N6-ADENOSINE THREONYLCARBAMOYLTRANSFERASE"/>
    <property type="match status" value="1"/>
</dbReference>
<dbReference type="GO" id="GO:0006400">
    <property type="term" value="P:tRNA modification"/>
    <property type="evidence" value="ECO:0007669"/>
    <property type="project" value="UniProtKB-ARBA"/>
</dbReference>
<protein>
    <recommendedName>
        <fullName evidence="2">N(6)-L-threonylcarbamoyladenine synthase</fullName>
        <ecNumber evidence="2">2.3.1.234</ecNumber>
    </recommendedName>
</protein>
<dbReference type="EMBL" id="GG745546">
    <property type="protein sequence ID" value="EFD93108.1"/>
    <property type="molecule type" value="Genomic_DNA"/>
</dbReference>
<gene>
    <name evidence="11" type="ORF">BJBARM5_0117</name>
</gene>
<keyword evidence="8" id="KW-0012">Acyltransferase</keyword>
<dbReference type="PANTHER" id="PTHR11735:SF14">
    <property type="entry name" value="TRNA N6-ADENOSINE THREONYLCARBAMOYLTRANSFERASE"/>
    <property type="match status" value="1"/>
</dbReference>
<evidence type="ECO:0000256" key="9">
    <source>
        <dbReference type="ARBA" id="ARBA00048117"/>
    </source>
</evidence>
<comment type="subcellular location">
    <subcellularLocation>
        <location evidence="1">Cytoplasm</location>
    </subcellularLocation>
</comment>
<dbReference type="Gene3D" id="3.30.420.40">
    <property type="match status" value="2"/>
</dbReference>
<evidence type="ECO:0000256" key="3">
    <source>
        <dbReference type="ARBA" id="ARBA00022490"/>
    </source>
</evidence>
<reference evidence="11 12" key="1">
    <citation type="journal article" date="2010" name="Proc. Natl. Acad. Sci. U.S.A.">
        <title>Enigmatic, ultrasmall, uncultivated Archaea.</title>
        <authorList>
            <person name="Baker B.J."/>
            <person name="Comolli L.R."/>
            <person name="Dick G.J."/>
            <person name="Hauser L.J."/>
            <person name="Hyatt D."/>
            <person name="Dill B.D."/>
            <person name="Land M.L."/>
            <person name="Verberkmoes N.C."/>
            <person name="Hettich R.L."/>
            <person name="Banfield J.F."/>
        </authorList>
    </citation>
    <scope>NUCLEOTIDE SEQUENCE [LARGE SCALE GENOMIC DNA]</scope>
</reference>
<evidence type="ECO:0000256" key="6">
    <source>
        <dbReference type="ARBA" id="ARBA00022723"/>
    </source>
</evidence>
<dbReference type="GO" id="GO:0000408">
    <property type="term" value="C:EKC/KEOPS complex"/>
    <property type="evidence" value="ECO:0007669"/>
    <property type="project" value="TreeGrafter"/>
</dbReference>
<dbReference type="GO" id="GO:0061711">
    <property type="term" value="F:tRNA N(6)-L-threonylcarbamoyladenine synthase activity"/>
    <property type="evidence" value="ECO:0007669"/>
    <property type="project" value="UniProtKB-EC"/>
</dbReference>
<dbReference type="NCBIfam" id="TIGR00329">
    <property type="entry name" value="gcp_kae1"/>
    <property type="match status" value="1"/>
</dbReference>
<evidence type="ECO:0000256" key="7">
    <source>
        <dbReference type="ARBA" id="ARBA00023004"/>
    </source>
</evidence>
<evidence type="ECO:0000256" key="4">
    <source>
        <dbReference type="ARBA" id="ARBA00022679"/>
    </source>
</evidence>
<dbReference type="Proteomes" id="UP000009376">
    <property type="component" value="Unassembled WGS sequence"/>
</dbReference>
<dbReference type="Pfam" id="PF00814">
    <property type="entry name" value="TsaD"/>
    <property type="match status" value="1"/>
</dbReference>
<dbReference type="InterPro" id="IPR043129">
    <property type="entry name" value="ATPase_NBD"/>
</dbReference>
<dbReference type="InterPro" id="IPR000905">
    <property type="entry name" value="Gcp-like_dom"/>
</dbReference>
<dbReference type="AlphaFoldDB" id="D6GUI0"/>
<keyword evidence="3" id="KW-0963">Cytoplasm</keyword>
<dbReference type="PRINTS" id="PR00789">
    <property type="entry name" value="OSIALOPTASE"/>
</dbReference>
<dbReference type="GO" id="GO:0046872">
    <property type="term" value="F:metal ion binding"/>
    <property type="evidence" value="ECO:0007669"/>
    <property type="project" value="UniProtKB-KW"/>
</dbReference>
<keyword evidence="5" id="KW-0819">tRNA processing</keyword>
<proteinExistence type="predicted"/>
<evidence type="ECO:0000256" key="1">
    <source>
        <dbReference type="ARBA" id="ARBA00004496"/>
    </source>
</evidence>
<keyword evidence="7" id="KW-0408">Iron</keyword>